<name>A0A9X4NB21_9LACT</name>
<proteinExistence type="predicted"/>
<reference evidence="1" key="1">
    <citation type="submission" date="2022-10" db="EMBL/GenBank/DDBJ databases">
        <authorList>
            <person name="Turner M.S."/>
            <person name="Huang W."/>
        </authorList>
    </citation>
    <scope>NUCLEOTIDE SEQUENCE</scope>
    <source>
        <strain evidence="1">581</strain>
    </source>
</reference>
<reference evidence="1" key="2">
    <citation type="journal article" date="2023" name="Food Microbiol.">
        <title>Evaluation of the fermentation potential of lactic acid bacteria isolated from herbs, fruits and vegetables as starter cultures in nut-based milk alternatives.</title>
        <authorList>
            <person name="Huang W."/>
            <person name="Dong A."/>
            <person name="Pham H.T."/>
            <person name="Zhou C."/>
            <person name="Huo Z."/>
            <person name="Watjen A.P."/>
            <person name="Prakash S."/>
            <person name="Bang-Berthelsen C.H."/>
            <person name="Turner M.S."/>
        </authorList>
    </citation>
    <scope>NUCLEOTIDE SEQUENCE</scope>
    <source>
        <strain evidence="1">581</strain>
    </source>
</reference>
<accession>A0A9X4NB21</accession>
<dbReference type="RefSeq" id="WP_278215915.1">
    <property type="nucleotide sequence ID" value="NZ_JAOWLP010000001.1"/>
</dbReference>
<dbReference type="AlphaFoldDB" id="A0A9X4NB21"/>
<sequence length="212" mass="25154">MITSLTILSSLAIIVTAVIAFAEYQAGKRRHSTTLSIEMLHKQKDDFIKWFYDYLHISQVLMRVTIQLNMDRLEQRHFESTNDSSNQRRIIRINENTMSRDRNAADLNYQMMLLNLVIDDRKPYFENTQIKVRSNFETLMHDINEFTRKIHVEYDEKMKDTDGAGCRSIMNEARKMARNTMEAIEKSNHEMGEQVKHDIQALEDEVEHYFKK</sequence>
<protein>
    <submittedName>
        <fullName evidence="1">Uncharacterized protein</fullName>
    </submittedName>
</protein>
<dbReference type="Proteomes" id="UP001152656">
    <property type="component" value="Unassembled WGS sequence"/>
</dbReference>
<dbReference type="EMBL" id="JAOWLP010000001">
    <property type="protein sequence ID" value="MDG4980384.1"/>
    <property type="molecule type" value="Genomic_DNA"/>
</dbReference>
<comment type="caution">
    <text evidence="1">The sequence shown here is derived from an EMBL/GenBank/DDBJ whole genome shotgun (WGS) entry which is preliminary data.</text>
</comment>
<evidence type="ECO:0000313" key="1">
    <source>
        <dbReference type="EMBL" id="MDG4980384.1"/>
    </source>
</evidence>
<organism evidence="1 2">
    <name type="scientific">Lactococcus lactis</name>
    <dbReference type="NCBI Taxonomy" id="1358"/>
    <lineage>
        <taxon>Bacteria</taxon>
        <taxon>Bacillati</taxon>
        <taxon>Bacillota</taxon>
        <taxon>Bacilli</taxon>
        <taxon>Lactobacillales</taxon>
        <taxon>Streptococcaceae</taxon>
        <taxon>Lactococcus</taxon>
    </lineage>
</organism>
<gene>
    <name evidence="1" type="ORF">OGZ39_01740</name>
</gene>
<evidence type="ECO:0000313" key="2">
    <source>
        <dbReference type="Proteomes" id="UP001152656"/>
    </source>
</evidence>